<dbReference type="Proteomes" id="UP000646911">
    <property type="component" value="Unassembled WGS sequence"/>
</dbReference>
<evidence type="ECO:0000313" key="2">
    <source>
        <dbReference type="Proteomes" id="UP000646911"/>
    </source>
</evidence>
<proteinExistence type="predicted"/>
<gene>
    <name evidence="1" type="ORF">H8L47_23455</name>
</gene>
<organism evidence="1 2">
    <name type="scientific">Undibacterium umbellatum</name>
    <dbReference type="NCBI Taxonomy" id="2762300"/>
    <lineage>
        <taxon>Bacteria</taxon>
        <taxon>Pseudomonadati</taxon>
        <taxon>Pseudomonadota</taxon>
        <taxon>Betaproteobacteria</taxon>
        <taxon>Burkholderiales</taxon>
        <taxon>Oxalobacteraceae</taxon>
        <taxon>Undibacterium</taxon>
    </lineage>
</organism>
<dbReference type="EMBL" id="JACOFX010000017">
    <property type="protein sequence ID" value="MBC3910527.1"/>
    <property type="molecule type" value="Genomic_DNA"/>
</dbReference>
<protein>
    <submittedName>
        <fullName evidence="1">Uncharacterized protein</fullName>
    </submittedName>
</protein>
<keyword evidence="2" id="KW-1185">Reference proteome</keyword>
<accession>A0ABR6ZFM6</accession>
<reference evidence="1 2" key="1">
    <citation type="submission" date="2020-08" db="EMBL/GenBank/DDBJ databases">
        <title>Novel species isolated from subtropical streams in China.</title>
        <authorList>
            <person name="Lu H."/>
        </authorList>
    </citation>
    <scope>NUCLEOTIDE SEQUENCE [LARGE SCALE GENOMIC DNA]</scope>
    <source>
        <strain evidence="1 2">NL8W</strain>
    </source>
</reference>
<name>A0ABR6ZFM6_9BURK</name>
<evidence type="ECO:0000313" key="1">
    <source>
        <dbReference type="EMBL" id="MBC3910527.1"/>
    </source>
</evidence>
<comment type="caution">
    <text evidence="1">The sequence shown here is derived from an EMBL/GenBank/DDBJ whole genome shotgun (WGS) entry which is preliminary data.</text>
</comment>
<dbReference type="RefSeq" id="WP_186956030.1">
    <property type="nucleotide sequence ID" value="NZ_JACOFX010000017.1"/>
</dbReference>
<sequence length="197" mass="21993">MSFWKWLLAAIILIFAVQHWRNRPLPVPPGSIAPNDPVQTMLSKGTVYEQNNYNLTALADFTVEARVLSKQTYSSDREAQLAPVDLALGWGAMSDTAVLDKLSIGQSNRFYFYRWEKEPPRPASEIASHSANMHLIPTTSAVEKALKEVRVGQVVRIKGQLVEAKAADGWRWRSSLTREDTGAGACELIRVEAVEIK</sequence>